<name>A0A8S5RN93_9VIRU</name>
<sequence>MRPLTSCVPFRPYTTITRLMACYHCVFVFTRSVSRNRYLQLLHIYSITHCTSYDVLCVPT</sequence>
<proteinExistence type="predicted"/>
<evidence type="ECO:0000313" key="1">
    <source>
        <dbReference type="EMBL" id="DAE32643.1"/>
    </source>
</evidence>
<protein>
    <submittedName>
        <fullName evidence="1">Uncharacterized protein</fullName>
    </submittedName>
</protein>
<organism evidence="1">
    <name type="scientific">Virus sp. cts3e7</name>
    <dbReference type="NCBI Taxonomy" id="2825802"/>
    <lineage>
        <taxon>Viruses</taxon>
    </lineage>
</organism>
<accession>A0A8S5RN93</accession>
<dbReference type="EMBL" id="BK059126">
    <property type="protein sequence ID" value="DAE32643.1"/>
    <property type="molecule type" value="Genomic_DNA"/>
</dbReference>
<reference evidence="1" key="1">
    <citation type="journal article" date="2021" name="Proc. Natl. Acad. Sci. U.S.A.">
        <title>A Catalog of Tens of Thousands of Viruses from Human Metagenomes Reveals Hidden Associations with Chronic Diseases.</title>
        <authorList>
            <person name="Tisza M.J."/>
            <person name="Buck C.B."/>
        </authorList>
    </citation>
    <scope>NUCLEOTIDE SEQUENCE</scope>
    <source>
        <strain evidence="1">Cts3e7</strain>
    </source>
</reference>